<feature type="compositionally biased region" description="Polar residues" evidence="6">
    <location>
        <begin position="127"/>
        <end position="136"/>
    </location>
</feature>
<evidence type="ECO:0000256" key="6">
    <source>
        <dbReference type="SAM" id="MobiDB-lite"/>
    </source>
</evidence>
<evidence type="ECO:0000313" key="10">
    <source>
        <dbReference type="RefSeq" id="XP_013776685.1"/>
    </source>
</evidence>
<evidence type="ECO:0000256" key="5">
    <source>
        <dbReference type="PIRNR" id="PIRNR028977"/>
    </source>
</evidence>
<gene>
    <name evidence="10" type="primary">LOC106461412</name>
</gene>
<feature type="region of interest" description="Disordered" evidence="6">
    <location>
        <begin position="118"/>
        <end position="151"/>
    </location>
</feature>
<proteinExistence type="inferred from homology"/>
<dbReference type="RefSeq" id="XP_013776685.1">
    <property type="nucleotide sequence ID" value="XM_013921231.2"/>
</dbReference>
<evidence type="ECO:0000259" key="7">
    <source>
        <dbReference type="Pfam" id="PF03914"/>
    </source>
</evidence>
<accession>A0ABM1B810</accession>
<feature type="region of interest" description="Disordered" evidence="6">
    <location>
        <begin position="57"/>
        <end position="80"/>
    </location>
</feature>
<reference evidence="10" key="1">
    <citation type="submission" date="2025-08" db="UniProtKB">
        <authorList>
            <consortium name="RefSeq"/>
        </authorList>
    </citation>
    <scope>IDENTIFICATION</scope>
    <source>
        <tissue evidence="10">Muscle</tissue>
    </source>
</reference>
<keyword evidence="3" id="KW-0175">Coiled coil</keyword>
<dbReference type="PANTHER" id="PTHR14428:SF5">
    <property type="entry name" value="NUCLEOLAR COMPLEX PROTEIN 3 HOMOLOG"/>
    <property type="match status" value="1"/>
</dbReference>
<protein>
    <recommendedName>
        <fullName evidence="5">Nucleolar complex protein 3 homolog</fullName>
        <shortName evidence="5">NOC3 protein homolog</shortName>
    </recommendedName>
</protein>
<comment type="subcellular location">
    <subcellularLocation>
        <location evidence="1 5">Nucleus</location>
        <location evidence="1 5">Nucleolus</location>
    </subcellularLocation>
</comment>
<organism evidence="9 10">
    <name type="scientific">Limulus polyphemus</name>
    <name type="common">Atlantic horseshoe crab</name>
    <dbReference type="NCBI Taxonomy" id="6850"/>
    <lineage>
        <taxon>Eukaryota</taxon>
        <taxon>Metazoa</taxon>
        <taxon>Ecdysozoa</taxon>
        <taxon>Arthropoda</taxon>
        <taxon>Chelicerata</taxon>
        <taxon>Merostomata</taxon>
        <taxon>Xiphosura</taxon>
        <taxon>Limulidae</taxon>
        <taxon>Limulus</taxon>
    </lineage>
</organism>
<dbReference type="SUPFAM" id="SSF48371">
    <property type="entry name" value="ARM repeat"/>
    <property type="match status" value="1"/>
</dbReference>
<keyword evidence="9" id="KW-1185">Reference proteome</keyword>
<dbReference type="InterPro" id="IPR016903">
    <property type="entry name" value="Nucleolar_cplx-assoc_3"/>
</dbReference>
<dbReference type="InterPro" id="IPR011501">
    <property type="entry name" value="Noc3_N"/>
</dbReference>
<keyword evidence="4" id="KW-0539">Nucleus</keyword>
<evidence type="ECO:0000256" key="2">
    <source>
        <dbReference type="ARBA" id="ARBA00007797"/>
    </source>
</evidence>
<feature type="domain" description="CCAAT-binding factor" evidence="7">
    <location>
        <begin position="573"/>
        <end position="725"/>
    </location>
</feature>
<feature type="domain" description="Nucleolar complex-associated protein 3 N-terminal" evidence="8">
    <location>
        <begin position="228"/>
        <end position="322"/>
    </location>
</feature>
<dbReference type="Proteomes" id="UP000694941">
    <property type="component" value="Unplaced"/>
</dbReference>
<dbReference type="PANTHER" id="PTHR14428">
    <property type="entry name" value="NUCLEOLAR COMPLEX PROTEIN 3"/>
    <property type="match status" value="1"/>
</dbReference>
<dbReference type="PIRSF" id="PIRSF028977">
    <property type="entry name" value="Nucleolar_complex_p3"/>
    <property type="match status" value="1"/>
</dbReference>
<dbReference type="InterPro" id="IPR016024">
    <property type="entry name" value="ARM-type_fold"/>
</dbReference>
<dbReference type="InterPro" id="IPR005612">
    <property type="entry name" value="CCAAT-binding_factor"/>
</dbReference>
<name>A0ABM1B810_LIMPO</name>
<evidence type="ECO:0000259" key="8">
    <source>
        <dbReference type="Pfam" id="PF07540"/>
    </source>
</evidence>
<evidence type="ECO:0000256" key="1">
    <source>
        <dbReference type="ARBA" id="ARBA00004604"/>
    </source>
</evidence>
<dbReference type="Pfam" id="PF07540">
    <property type="entry name" value="NOC3p"/>
    <property type="match status" value="1"/>
</dbReference>
<evidence type="ECO:0000256" key="3">
    <source>
        <dbReference type="ARBA" id="ARBA00023054"/>
    </source>
</evidence>
<feature type="region of interest" description="Disordered" evidence="6">
    <location>
        <begin position="457"/>
        <end position="481"/>
    </location>
</feature>
<dbReference type="GeneID" id="106461412"/>
<evidence type="ECO:0000313" key="9">
    <source>
        <dbReference type="Proteomes" id="UP000694941"/>
    </source>
</evidence>
<feature type="compositionally biased region" description="Basic and acidic residues" evidence="6">
    <location>
        <begin position="57"/>
        <end position="75"/>
    </location>
</feature>
<evidence type="ECO:0000256" key="4">
    <source>
        <dbReference type="ARBA" id="ARBA00023242"/>
    </source>
</evidence>
<dbReference type="Pfam" id="PF03914">
    <property type="entry name" value="CBF"/>
    <property type="match status" value="1"/>
</dbReference>
<comment type="similarity">
    <text evidence="2 5">Belongs to the CBF/MAK21 family.</text>
</comment>
<sequence>MGKSQLVKSKTISTVRKINNVKLINKKQTKLLKRGKIKPQNIGRKFSTTRPTLKRNRMERETKENKIEVEEKGDAENLDNYQNDGLEDVIEMIDKDDLEYIKMQGKTRNPLSFTSHIFPRQSKQEQNDWNSVSNTSSEEEEEYEKKPRKSFEGETEVKHLLPIKDKYGIIPKMTVVTNKKVDEEVSICVMKDIAGESEVNGEQKQSEVKRQLSLVELYAERQKKLHERRQKIGLLASSVVENPEENLRNLKELVLLMGEKDPEIFLSSRKLAALSLLEIFRDILPSYKIRLPTQKEKEQRVKKDVKKLRDFEERLLRLYKHYLERLEVMLLPLTCKRKRKAQRNENNISCAKERAQHQLVLVSVKCFCDLLVTHPEFNFRENIIYLLIPLMANRNSAISEMCCETIQKVFRSDKLGETSLLILKQMSKMMKGRNYEVPPQVVQTFLSLNIRECDLKSQEETNEKNTSNKNQPILSRKERKRRKKMMHLEKELLEAEAEENKAKKGRFQTDILNQIFFLYFKILKNKAKSPILTPVLEGISKFAHLINIEFFDDLVSCFSELIEKGELDGNEMLLCIHTVFTVLSGQGVALNIDPQRFYSYLYRTLLLVNAGKTAAHMPILFKCLDVMLLKRKKQLTHHRVLAFLKRLCTVSLQTSHEGTLGILAVVRTMMQSHKQADILLDPESSGGSGVYLPTLEDPEHCNASATALWELKFLQRHYHPVVVEYTNHILHGCPIQGKGHLSPTLAAESPVSLLQQYETSLMKLNPQLSKSKKVHNVRKHHLLTSSESLISLYSNILEHSDDLTLKKVSTLKS</sequence>